<protein>
    <submittedName>
        <fullName evidence="2">Uncharacterized protein</fullName>
    </submittedName>
</protein>
<evidence type="ECO:0000313" key="2">
    <source>
        <dbReference type="EMBL" id="GMH31947.1"/>
    </source>
</evidence>
<keyword evidence="1" id="KW-0472">Membrane</keyword>
<organism evidence="2 3">
    <name type="scientific">Nepenthes gracilis</name>
    <name type="common">Slender pitcher plant</name>
    <dbReference type="NCBI Taxonomy" id="150966"/>
    <lineage>
        <taxon>Eukaryota</taxon>
        <taxon>Viridiplantae</taxon>
        <taxon>Streptophyta</taxon>
        <taxon>Embryophyta</taxon>
        <taxon>Tracheophyta</taxon>
        <taxon>Spermatophyta</taxon>
        <taxon>Magnoliopsida</taxon>
        <taxon>eudicotyledons</taxon>
        <taxon>Gunneridae</taxon>
        <taxon>Pentapetalae</taxon>
        <taxon>Caryophyllales</taxon>
        <taxon>Nepenthaceae</taxon>
        <taxon>Nepenthes</taxon>
    </lineage>
</organism>
<sequence length="85" mass="9679">MYLLGLKWQSLLCRFLWNAILVMLRGFAGFYLRVGYPPLDDDVPLALSEGDTWPVAPGFEVEWCWFADGCWQHQAPYLKLPGSAA</sequence>
<dbReference type="EMBL" id="BSYO01000046">
    <property type="protein sequence ID" value="GMH31947.1"/>
    <property type="molecule type" value="Genomic_DNA"/>
</dbReference>
<reference evidence="2" key="1">
    <citation type="submission" date="2023-05" db="EMBL/GenBank/DDBJ databases">
        <title>Nepenthes gracilis genome sequencing.</title>
        <authorList>
            <person name="Fukushima K."/>
        </authorList>
    </citation>
    <scope>NUCLEOTIDE SEQUENCE</scope>
    <source>
        <strain evidence="2">SING2019-196</strain>
    </source>
</reference>
<feature type="transmembrane region" description="Helical" evidence="1">
    <location>
        <begin position="12"/>
        <end position="32"/>
    </location>
</feature>
<evidence type="ECO:0000313" key="3">
    <source>
        <dbReference type="Proteomes" id="UP001279734"/>
    </source>
</evidence>
<keyword evidence="1" id="KW-1133">Transmembrane helix</keyword>
<proteinExistence type="predicted"/>
<evidence type="ECO:0000256" key="1">
    <source>
        <dbReference type="SAM" id="Phobius"/>
    </source>
</evidence>
<comment type="caution">
    <text evidence="2">The sequence shown here is derived from an EMBL/GenBank/DDBJ whole genome shotgun (WGS) entry which is preliminary data.</text>
</comment>
<keyword evidence="1" id="KW-0812">Transmembrane</keyword>
<dbReference type="AlphaFoldDB" id="A0AAD3Y6W6"/>
<keyword evidence="3" id="KW-1185">Reference proteome</keyword>
<accession>A0AAD3Y6W6</accession>
<name>A0AAD3Y6W6_NEPGR</name>
<dbReference type="Proteomes" id="UP001279734">
    <property type="component" value="Unassembled WGS sequence"/>
</dbReference>
<gene>
    <name evidence="2" type="ORF">Nepgr_033791</name>
</gene>